<evidence type="ECO:0000256" key="1">
    <source>
        <dbReference type="SAM" id="MobiDB-lite"/>
    </source>
</evidence>
<dbReference type="Proteomes" id="UP000057181">
    <property type="component" value="Chromosome"/>
</dbReference>
<feature type="compositionally biased region" description="Basic and acidic residues" evidence="1">
    <location>
        <begin position="59"/>
        <end position="70"/>
    </location>
</feature>
<dbReference type="STRING" id="446860.AS188_10095"/>
<reference evidence="3 5" key="1">
    <citation type="submission" date="2015-11" db="EMBL/GenBank/DDBJ databases">
        <title>Complete Genome Sequence of Kocuria flava strain HO-9041.</title>
        <authorList>
            <person name="Zhou M."/>
            <person name="Dai J."/>
        </authorList>
    </citation>
    <scope>NUCLEOTIDE SEQUENCE [LARGE SCALE GENOMIC DNA]</scope>
    <source>
        <strain evidence="3 5">HO-9041</strain>
    </source>
</reference>
<gene>
    <name evidence="3" type="ORF">AS188_10095</name>
    <name evidence="4" type="ORF">KFL01_08510</name>
</gene>
<protein>
    <submittedName>
        <fullName evidence="3">Uncharacterized protein</fullName>
    </submittedName>
</protein>
<dbReference type="RefSeq" id="WP_058858740.1">
    <property type="nucleotide sequence ID" value="NZ_BJZR01000014.1"/>
</dbReference>
<dbReference type="AlphaFoldDB" id="A0A0U3GLD6"/>
<dbReference type="EMBL" id="CP013254">
    <property type="protein sequence ID" value="ALU40035.1"/>
    <property type="molecule type" value="Genomic_DNA"/>
</dbReference>
<keyword evidence="2" id="KW-0812">Transmembrane</keyword>
<keyword evidence="2" id="KW-0472">Membrane</keyword>
<name>A0A0U3GLD6_9MICC</name>
<evidence type="ECO:0000313" key="3">
    <source>
        <dbReference type="EMBL" id="ALU40035.1"/>
    </source>
</evidence>
<keyword evidence="2" id="KW-1133">Transmembrane helix</keyword>
<organism evidence="3 5">
    <name type="scientific">Kocuria flava</name>
    <dbReference type="NCBI Taxonomy" id="446860"/>
    <lineage>
        <taxon>Bacteria</taxon>
        <taxon>Bacillati</taxon>
        <taxon>Actinomycetota</taxon>
        <taxon>Actinomycetes</taxon>
        <taxon>Micrococcales</taxon>
        <taxon>Micrococcaceae</taxon>
        <taxon>Kocuria</taxon>
    </lineage>
</organism>
<dbReference type="EMBL" id="BJZR01000014">
    <property type="protein sequence ID" value="GEO91545.1"/>
    <property type="molecule type" value="Genomic_DNA"/>
</dbReference>
<keyword evidence="6" id="KW-1185">Reference proteome</keyword>
<proteinExistence type="predicted"/>
<dbReference type="KEGG" id="kfv:AS188_10095"/>
<evidence type="ECO:0000313" key="5">
    <source>
        <dbReference type="Proteomes" id="UP000057181"/>
    </source>
</evidence>
<evidence type="ECO:0000313" key="6">
    <source>
        <dbReference type="Proteomes" id="UP000321155"/>
    </source>
</evidence>
<reference evidence="4 6" key="2">
    <citation type="submission" date="2019-07" db="EMBL/GenBank/DDBJ databases">
        <title>Whole genome shotgun sequence of Kocuria flava NBRC 107626.</title>
        <authorList>
            <person name="Hosoyama A."/>
            <person name="Uohara A."/>
            <person name="Ohji S."/>
            <person name="Ichikawa N."/>
        </authorList>
    </citation>
    <scope>NUCLEOTIDE SEQUENCE [LARGE SCALE GENOMIC DNA]</scope>
    <source>
        <strain evidence="4 6">NBRC 107626</strain>
    </source>
</reference>
<dbReference type="Proteomes" id="UP000321155">
    <property type="component" value="Unassembled WGS sequence"/>
</dbReference>
<evidence type="ECO:0000256" key="2">
    <source>
        <dbReference type="SAM" id="Phobius"/>
    </source>
</evidence>
<accession>A0A0U3GLD6</accession>
<evidence type="ECO:0000313" key="4">
    <source>
        <dbReference type="EMBL" id="GEO91545.1"/>
    </source>
</evidence>
<feature type="transmembrane region" description="Helical" evidence="2">
    <location>
        <begin position="30"/>
        <end position="48"/>
    </location>
</feature>
<feature type="region of interest" description="Disordered" evidence="1">
    <location>
        <begin position="48"/>
        <end position="79"/>
    </location>
</feature>
<sequence>MVNPRTQWATLGPAVVLTAVLWAALGGWQWWFPGLWFAALVVVGLAGTRNRSHGRPRKPSADTARRRCTNERAPGGVPQ</sequence>
<feature type="transmembrane region" description="Helical" evidence="2">
    <location>
        <begin position="7"/>
        <end position="24"/>
    </location>
</feature>